<dbReference type="InterPro" id="IPR001647">
    <property type="entry name" value="HTH_TetR"/>
</dbReference>
<dbReference type="InterPro" id="IPR036271">
    <property type="entry name" value="Tet_transcr_reg_TetR-rel_C_sf"/>
</dbReference>
<dbReference type="AlphaFoldDB" id="A0A937UNJ3"/>
<dbReference type="PANTHER" id="PTHR30055">
    <property type="entry name" value="HTH-TYPE TRANSCRIPTIONAL REGULATOR RUTR"/>
    <property type="match status" value="1"/>
</dbReference>
<name>A0A937UNJ3_9ACTN</name>
<keyword evidence="8" id="KW-1185">Reference proteome</keyword>
<dbReference type="GO" id="GO:0003700">
    <property type="term" value="F:DNA-binding transcription factor activity"/>
    <property type="evidence" value="ECO:0007669"/>
    <property type="project" value="TreeGrafter"/>
</dbReference>
<evidence type="ECO:0000313" key="7">
    <source>
        <dbReference type="EMBL" id="MBL7628037.1"/>
    </source>
</evidence>
<protein>
    <submittedName>
        <fullName evidence="7">TetR/AcrR family transcriptional regulator</fullName>
    </submittedName>
</protein>
<evidence type="ECO:0000313" key="8">
    <source>
        <dbReference type="Proteomes" id="UP000604475"/>
    </source>
</evidence>
<dbReference type="Proteomes" id="UP000604475">
    <property type="component" value="Unassembled WGS sequence"/>
</dbReference>
<dbReference type="GO" id="GO:0000976">
    <property type="term" value="F:transcription cis-regulatory region binding"/>
    <property type="evidence" value="ECO:0007669"/>
    <property type="project" value="TreeGrafter"/>
</dbReference>
<dbReference type="PROSITE" id="PS50977">
    <property type="entry name" value="HTH_TETR_2"/>
    <property type="match status" value="1"/>
</dbReference>
<keyword evidence="3" id="KW-0804">Transcription</keyword>
<evidence type="ECO:0000256" key="4">
    <source>
        <dbReference type="PROSITE-ProRule" id="PRU00335"/>
    </source>
</evidence>
<dbReference type="SUPFAM" id="SSF46689">
    <property type="entry name" value="Homeodomain-like"/>
    <property type="match status" value="1"/>
</dbReference>
<evidence type="ECO:0000256" key="5">
    <source>
        <dbReference type="SAM" id="MobiDB-lite"/>
    </source>
</evidence>
<keyword evidence="1" id="KW-0805">Transcription regulation</keyword>
<gene>
    <name evidence="7" type="ORF">I7412_12815</name>
</gene>
<comment type="caution">
    <text evidence="7">The sequence shown here is derived from an EMBL/GenBank/DDBJ whole genome shotgun (WGS) entry which is preliminary data.</text>
</comment>
<evidence type="ECO:0000256" key="2">
    <source>
        <dbReference type="ARBA" id="ARBA00023125"/>
    </source>
</evidence>
<dbReference type="PRINTS" id="PR00455">
    <property type="entry name" value="HTHTETR"/>
</dbReference>
<dbReference type="Gene3D" id="1.10.10.60">
    <property type="entry name" value="Homeodomain-like"/>
    <property type="match status" value="1"/>
</dbReference>
<dbReference type="InterPro" id="IPR050109">
    <property type="entry name" value="HTH-type_TetR-like_transc_reg"/>
</dbReference>
<feature type="region of interest" description="Disordered" evidence="5">
    <location>
        <begin position="41"/>
        <end position="103"/>
    </location>
</feature>
<evidence type="ECO:0000256" key="1">
    <source>
        <dbReference type="ARBA" id="ARBA00023015"/>
    </source>
</evidence>
<dbReference type="InterPro" id="IPR009057">
    <property type="entry name" value="Homeodomain-like_sf"/>
</dbReference>
<feature type="domain" description="HTH tetR-type" evidence="6">
    <location>
        <begin position="103"/>
        <end position="163"/>
    </location>
</feature>
<dbReference type="SUPFAM" id="SSF48498">
    <property type="entry name" value="Tetracyclin repressor-like, C-terminal domain"/>
    <property type="match status" value="1"/>
</dbReference>
<feature type="DNA-binding region" description="H-T-H motif" evidence="4">
    <location>
        <begin position="126"/>
        <end position="145"/>
    </location>
</feature>
<evidence type="ECO:0000259" key="6">
    <source>
        <dbReference type="PROSITE" id="PS50977"/>
    </source>
</evidence>
<keyword evidence="2 4" id="KW-0238">DNA-binding</keyword>
<dbReference type="PANTHER" id="PTHR30055:SF234">
    <property type="entry name" value="HTH-TYPE TRANSCRIPTIONAL REGULATOR BETI"/>
    <property type="match status" value="1"/>
</dbReference>
<accession>A0A937UNJ3</accession>
<sequence length="305" mass="33858">MARPGAYARRASGGQSLPWPPWTVTPHPPVIRRTRPAHWSNFNVDVNDNPPVDLPHNRRRGTGGHSWGPAVTSTDNISSPAPVPPAAPEGREKASGPRSRKGMATRARLVTAAKAVFEDAGFLDARISDIAERAGLSHGSFYHYFDSKEQVFREVAKAIGSLLQEPLYTTIFNPASTATPAERIRQGSRAFLESYRAEARIIGVIEMVSRYDPELTSTRFEYHQAERVRAIKAVQQLQHRGWMDSSVHPDVALAALSAMMNRFAEMWFVQKLFDLDFDEGVEQLTKLSLNALRLADDPASRVVFG</sequence>
<dbReference type="EMBL" id="JAEACQ010000167">
    <property type="protein sequence ID" value="MBL7628037.1"/>
    <property type="molecule type" value="Genomic_DNA"/>
</dbReference>
<proteinExistence type="predicted"/>
<dbReference type="Pfam" id="PF00440">
    <property type="entry name" value="TetR_N"/>
    <property type="match status" value="1"/>
</dbReference>
<evidence type="ECO:0000256" key="3">
    <source>
        <dbReference type="ARBA" id="ARBA00023163"/>
    </source>
</evidence>
<feature type="region of interest" description="Disordered" evidence="5">
    <location>
        <begin position="1"/>
        <end position="23"/>
    </location>
</feature>
<dbReference type="Gene3D" id="1.10.357.10">
    <property type="entry name" value="Tetracycline Repressor, domain 2"/>
    <property type="match status" value="1"/>
</dbReference>
<organism evidence="7 8">
    <name type="scientific">Frankia nepalensis</name>
    <dbReference type="NCBI Taxonomy" id="1836974"/>
    <lineage>
        <taxon>Bacteria</taxon>
        <taxon>Bacillati</taxon>
        <taxon>Actinomycetota</taxon>
        <taxon>Actinomycetes</taxon>
        <taxon>Frankiales</taxon>
        <taxon>Frankiaceae</taxon>
        <taxon>Frankia</taxon>
    </lineage>
</organism>
<reference evidence="7" key="1">
    <citation type="submission" date="2020-12" db="EMBL/GenBank/DDBJ databases">
        <title>Genomic characterization of non-nitrogen-fixing Frankia strains.</title>
        <authorList>
            <person name="Carlos-Shanley C."/>
            <person name="Guerra T."/>
            <person name="Hahn D."/>
        </authorList>
    </citation>
    <scope>NUCLEOTIDE SEQUENCE</scope>
    <source>
        <strain evidence="7">CN6</strain>
    </source>
</reference>